<keyword evidence="5" id="KW-1133">Transmembrane helix</keyword>
<dbReference type="Proteomes" id="UP001600888">
    <property type="component" value="Unassembled WGS sequence"/>
</dbReference>
<evidence type="ECO:0000313" key="7">
    <source>
        <dbReference type="Proteomes" id="UP001600888"/>
    </source>
</evidence>
<evidence type="ECO:0000256" key="5">
    <source>
        <dbReference type="SAM" id="Phobius"/>
    </source>
</evidence>
<dbReference type="EMBL" id="JBAWTH010000039">
    <property type="protein sequence ID" value="KAL2284044.1"/>
    <property type="molecule type" value="Genomic_DNA"/>
</dbReference>
<evidence type="ECO:0000256" key="3">
    <source>
        <dbReference type="ARBA" id="ARBA00023180"/>
    </source>
</evidence>
<evidence type="ECO:0000256" key="2">
    <source>
        <dbReference type="ARBA" id="ARBA00022801"/>
    </source>
</evidence>
<name>A0ABR4ENL8_9PEZI</name>
<keyword evidence="7" id="KW-1185">Reference proteome</keyword>
<dbReference type="Pfam" id="PF03663">
    <property type="entry name" value="Glyco_hydro_76"/>
    <property type="match status" value="1"/>
</dbReference>
<evidence type="ECO:0000256" key="1">
    <source>
        <dbReference type="ARBA" id="ARBA00022729"/>
    </source>
</evidence>
<sequence length="195" mass="21443">MQRMGSSRRLQAIWSLLSFFSSGAPNIQIRLLSTFVLLFVAGAVPPVLLPISLSFTHSFVLELRKMGRRLAFVSSPSAVFLSLLLACLTLAIELDTADTASISASASTVASGLFKAYYNANSTAGDFNQPKPWYWWLSGSGWNGLMDYTILTKDTQYQTALLAAISENLGSDFDFAPAEQQSWEANDDQMYWSSI</sequence>
<keyword evidence="4" id="KW-0326">Glycosidase</keyword>
<feature type="transmembrane region" description="Helical" evidence="5">
    <location>
        <begin position="70"/>
        <end position="92"/>
    </location>
</feature>
<keyword evidence="5" id="KW-0812">Transmembrane</keyword>
<reference evidence="6 7" key="1">
    <citation type="submission" date="2024-03" db="EMBL/GenBank/DDBJ databases">
        <title>A high-quality draft genome sequence of Diaporthe vaccinii, a causative agent of upright dieback and viscid rot disease in cranberry plants.</title>
        <authorList>
            <person name="Sarrasin M."/>
            <person name="Lang B.F."/>
            <person name="Burger G."/>
        </authorList>
    </citation>
    <scope>NUCLEOTIDE SEQUENCE [LARGE SCALE GENOMIC DNA]</scope>
    <source>
        <strain evidence="6 7">IS7</strain>
    </source>
</reference>
<keyword evidence="5" id="KW-0472">Membrane</keyword>
<organism evidence="6 7">
    <name type="scientific">Diaporthe vaccinii</name>
    <dbReference type="NCBI Taxonomy" id="105482"/>
    <lineage>
        <taxon>Eukaryota</taxon>
        <taxon>Fungi</taxon>
        <taxon>Dikarya</taxon>
        <taxon>Ascomycota</taxon>
        <taxon>Pezizomycotina</taxon>
        <taxon>Sordariomycetes</taxon>
        <taxon>Sordariomycetidae</taxon>
        <taxon>Diaporthales</taxon>
        <taxon>Diaporthaceae</taxon>
        <taxon>Diaporthe</taxon>
        <taxon>Diaporthe eres species complex</taxon>
    </lineage>
</organism>
<keyword evidence="3" id="KW-0325">Glycoprotein</keyword>
<protein>
    <recommendedName>
        <fullName evidence="8">Mannan endo-1,6-alpha-mannosidase</fullName>
    </recommendedName>
</protein>
<comment type="caution">
    <text evidence="6">The sequence shown here is derived from an EMBL/GenBank/DDBJ whole genome shotgun (WGS) entry which is preliminary data.</text>
</comment>
<gene>
    <name evidence="6" type="ORF">FJTKL_09259</name>
</gene>
<dbReference type="InterPro" id="IPR014480">
    <property type="entry name" value="Mannan-1_6-alpha_mannosidase"/>
</dbReference>
<keyword evidence="1" id="KW-0732">Signal</keyword>
<dbReference type="PANTHER" id="PTHR12145">
    <property type="entry name" value="MANNAN ENDO-1,6-ALPHA-MANNOSIDASE DCW1"/>
    <property type="match status" value="1"/>
</dbReference>
<dbReference type="PANTHER" id="PTHR12145:SF36">
    <property type="entry name" value="MANNAN ENDO-1,6-ALPHA-MANNOSIDASE DCW1"/>
    <property type="match status" value="1"/>
</dbReference>
<dbReference type="InterPro" id="IPR005198">
    <property type="entry name" value="Glyco_hydro_76"/>
</dbReference>
<evidence type="ECO:0000256" key="4">
    <source>
        <dbReference type="ARBA" id="ARBA00023295"/>
    </source>
</evidence>
<keyword evidence="2" id="KW-0378">Hydrolase</keyword>
<evidence type="ECO:0000313" key="6">
    <source>
        <dbReference type="EMBL" id="KAL2284044.1"/>
    </source>
</evidence>
<proteinExistence type="predicted"/>
<accession>A0ABR4ENL8</accession>
<evidence type="ECO:0008006" key="8">
    <source>
        <dbReference type="Google" id="ProtNLM"/>
    </source>
</evidence>
<feature type="transmembrane region" description="Helical" evidence="5">
    <location>
        <begin position="35"/>
        <end position="58"/>
    </location>
</feature>